<organism evidence="1 2">
    <name type="scientific">Hirundo rustica rustica</name>
    <dbReference type="NCBI Taxonomy" id="333673"/>
    <lineage>
        <taxon>Eukaryota</taxon>
        <taxon>Metazoa</taxon>
        <taxon>Chordata</taxon>
        <taxon>Craniata</taxon>
        <taxon>Vertebrata</taxon>
        <taxon>Euteleostomi</taxon>
        <taxon>Archelosauria</taxon>
        <taxon>Archosauria</taxon>
        <taxon>Dinosauria</taxon>
        <taxon>Saurischia</taxon>
        <taxon>Theropoda</taxon>
        <taxon>Coelurosauria</taxon>
        <taxon>Aves</taxon>
        <taxon>Neognathae</taxon>
        <taxon>Neoaves</taxon>
        <taxon>Telluraves</taxon>
        <taxon>Australaves</taxon>
        <taxon>Passeriformes</taxon>
        <taxon>Sylvioidea</taxon>
        <taxon>Hirundinidae</taxon>
        <taxon>Hirundo</taxon>
    </lineage>
</organism>
<evidence type="ECO:0000313" key="2">
    <source>
        <dbReference type="Proteomes" id="UP000269221"/>
    </source>
</evidence>
<name>A0A3M0KQ71_HIRRU</name>
<sequence>MAWTLEQEEEEGQQQAAVTSALQLAAVDTSGCAASLMLYRCHVSSLCAGVKRRKTFTLQILRSVTHMAKFAFGPQNGLKDISKPF</sequence>
<comment type="caution">
    <text evidence="1">The sequence shown here is derived from an EMBL/GenBank/DDBJ whole genome shotgun (WGS) entry which is preliminary data.</text>
</comment>
<dbReference type="Proteomes" id="UP000269221">
    <property type="component" value="Unassembled WGS sequence"/>
</dbReference>
<gene>
    <name evidence="1" type="ORF">DUI87_07494</name>
</gene>
<evidence type="ECO:0000313" key="1">
    <source>
        <dbReference type="EMBL" id="RMC15305.1"/>
    </source>
</evidence>
<proteinExistence type="predicted"/>
<dbReference type="AlphaFoldDB" id="A0A3M0KQ71"/>
<reference evidence="1 2" key="1">
    <citation type="submission" date="2018-07" db="EMBL/GenBank/DDBJ databases">
        <title>A high quality draft genome assembly of the barn swallow (H. rustica rustica).</title>
        <authorList>
            <person name="Formenti G."/>
            <person name="Chiara M."/>
            <person name="Poveda L."/>
            <person name="Francoijs K.-J."/>
            <person name="Bonisoli-Alquati A."/>
            <person name="Canova L."/>
            <person name="Gianfranceschi L."/>
            <person name="Horner D.S."/>
            <person name="Saino N."/>
        </authorList>
    </citation>
    <scope>NUCLEOTIDE SEQUENCE [LARGE SCALE GENOMIC DNA]</scope>
    <source>
        <strain evidence="1">Chelidonia</strain>
        <tissue evidence="1">Blood</tissue>
    </source>
</reference>
<dbReference type="EMBL" id="QRBI01000104">
    <property type="protein sequence ID" value="RMC15305.1"/>
    <property type="molecule type" value="Genomic_DNA"/>
</dbReference>
<keyword evidence="2" id="KW-1185">Reference proteome</keyword>
<protein>
    <submittedName>
        <fullName evidence="1">Uncharacterized protein</fullName>
    </submittedName>
</protein>
<accession>A0A3M0KQ71</accession>